<dbReference type="Proteomes" id="UP000254503">
    <property type="component" value="Unassembled WGS sequence"/>
</dbReference>
<dbReference type="AlphaFoldDB" id="A0A376WVN6"/>
<reference evidence="1 2" key="1">
    <citation type="submission" date="2018-06" db="EMBL/GenBank/DDBJ databases">
        <authorList>
            <consortium name="Pathogen Informatics"/>
            <person name="Doyle S."/>
        </authorList>
    </citation>
    <scope>NUCLEOTIDE SEQUENCE [LARGE SCALE GENOMIC DNA]</scope>
    <source>
        <strain evidence="1 2">NCTC9045</strain>
    </source>
</reference>
<organism evidence="1 2">
    <name type="scientific">Escherichia coli</name>
    <dbReference type="NCBI Taxonomy" id="562"/>
    <lineage>
        <taxon>Bacteria</taxon>
        <taxon>Pseudomonadati</taxon>
        <taxon>Pseudomonadota</taxon>
        <taxon>Gammaproteobacteria</taxon>
        <taxon>Enterobacterales</taxon>
        <taxon>Enterobacteriaceae</taxon>
        <taxon>Escherichia</taxon>
    </lineage>
</organism>
<protein>
    <submittedName>
        <fullName evidence="1">Formate hydrogenlyase subunit 3</fullName>
    </submittedName>
</protein>
<evidence type="ECO:0000313" key="1">
    <source>
        <dbReference type="EMBL" id="STJ53441.1"/>
    </source>
</evidence>
<proteinExistence type="predicted"/>
<name>A0A376WVN6_ECOLX</name>
<gene>
    <name evidence="1" type="primary">hycC_2</name>
    <name evidence="1" type="ORF">NCTC9045_01279</name>
</gene>
<accession>A0A376WVN6</accession>
<dbReference type="GO" id="GO:0016829">
    <property type="term" value="F:lyase activity"/>
    <property type="evidence" value="ECO:0007669"/>
    <property type="project" value="UniProtKB-KW"/>
</dbReference>
<evidence type="ECO:0000313" key="2">
    <source>
        <dbReference type="Proteomes" id="UP000254503"/>
    </source>
</evidence>
<dbReference type="EMBL" id="UGDD01000002">
    <property type="protein sequence ID" value="STJ53441.1"/>
    <property type="molecule type" value="Genomic_DNA"/>
</dbReference>
<sequence length="39" mass="4307">MITAFVGGLYALVEHNIQRLLAYHTLEISASSCWGWALA</sequence>
<keyword evidence="1" id="KW-0456">Lyase</keyword>